<evidence type="ECO:0000313" key="12">
    <source>
        <dbReference type="Proteomes" id="UP000306912"/>
    </source>
</evidence>
<dbReference type="GO" id="GO:0015937">
    <property type="term" value="P:coenzyme A biosynthetic process"/>
    <property type="evidence" value="ECO:0007669"/>
    <property type="project" value="UniProtKB-UniRule"/>
</dbReference>
<dbReference type="Pfam" id="PF01467">
    <property type="entry name" value="CTP_transf_like"/>
    <property type="match status" value="1"/>
</dbReference>
<comment type="subunit">
    <text evidence="9">Homohexamer.</text>
</comment>
<feature type="binding site" evidence="9">
    <location>
        <position position="87"/>
    </location>
    <ligand>
        <name>substrate</name>
    </ligand>
</feature>
<dbReference type="PANTHER" id="PTHR21342">
    <property type="entry name" value="PHOSPHOPANTETHEINE ADENYLYLTRANSFERASE"/>
    <property type="match status" value="1"/>
</dbReference>
<feature type="binding site" evidence="9">
    <location>
        <position position="17"/>
    </location>
    <ligand>
        <name>ATP</name>
        <dbReference type="ChEBI" id="CHEBI:30616"/>
    </ligand>
</feature>
<keyword evidence="12" id="KW-1185">Reference proteome</keyword>
<proteinExistence type="inferred from homology"/>
<dbReference type="OrthoDB" id="9806661at2"/>
<dbReference type="EMBL" id="VBWP01000008">
    <property type="protein sequence ID" value="TLG72542.1"/>
    <property type="molecule type" value="Genomic_DNA"/>
</dbReference>
<accession>A0A5R8QBR2</accession>
<protein>
    <recommendedName>
        <fullName evidence="9">Phosphopantetheine adenylyltransferase</fullName>
        <ecNumber evidence="9">2.7.7.3</ecNumber>
    </recommendedName>
    <alternativeName>
        <fullName evidence="9">Dephospho-CoA pyrophosphorylase</fullName>
    </alternativeName>
    <alternativeName>
        <fullName evidence="9">Pantetheine-phosphate adenylyltransferase</fullName>
        <shortName evidence="9">PPAT</shortName>
    </alternativeName>
</protein>
<keyword evidence="2 9" id="KW-0808">Transferase</keyword>
<dbReference type="InterPro" id="IPR001980">
    <property type="entry name" value="PPAT"/>
</dbReference>
<sequence length="164" mass="18285">MRIAIYPGSFDPITNGHLDILERTAAIFDKVYVVLLENPQKKTFFSLDERMDLIRTSVAGLSNVEVASFEGLVVNCAKHFGAQVLIRGLRAVTDFEYELQMAAINKTLDNEVETFFLMTNAEFSFLSSSLVKEVAYFGGEVKKLVPAHVKAALTAKMSERRATE</sequence>
<dbReference type="InterPro" id="IPR004821">
    <property type="entry name" value="Cyt_trans-like"/>
</dbReference>
<keyword evidence="3 9" id="KW-0548">Nucleotidyltransferase</keyword>
<comment type="pathway">
    <text evidence="9">Cofactor biosynthesis; coenzyme A biosynthesis; CoA from (R)-pantothenate: step 4/5.</text>
</comment>
<evidence type="ECO:0000256" key="4">
    <source>
        <dbReference type="ARBA" id="ARBA00022741"/>
    </source>
</evidence>
<evidence type="ECO:0000256" key="9">
    <source>
        <dbReference type="HAMAP-Rule" id="MF_00151"/>
    </source>
</evidence>
<feature type="binding site" evidence="9">
    <location>
        <position position="98"/>
    </location>
    <ligand>
        <name>ATP</name>
        <dbReference type="ChEBI" id="CHEBI:30616"/>
    </ligand>
</feature>
<dbReference type="Gene3D" id="3.40.50.620">
    <property type="entry name" value="HUPs"/>
    <property type="match status" value="1"/>
</dbReference>
<keyword evidence="4 9" id="KW-0547">Nucleotide-binding</keyword>
<keyword evidence="7 9" id="KW-0173">Coenzyme A biosynthesis</keyword>
<dbReference type="GO" id="GO:0004595">
    <property type="term" value="F:pantetheine-phosphate adenylyltransferase activity"/>
    <property type="evidence" value="ECO:0007669"/>
    <property type="project" value="UniProtKB-UniRule"/>
</dbReference>
<feature type="binding site" evidence="9">
    <location>
        <begin position="123"/>
        <end position="129"/>
    </location>
    <ligand>
        <name>ATP</name>
        <dbReference type="ChEBI" id="CHEBI:30616"/>
    </ligand>
</feature>
<evidence type="ECO:0000256" key="1">
    <source>
        <dbReference type="ARBA" id="ARBA00022490"/>
    </source>
</evidence>
<keyword evidence="1 9" id="KW-0963">Cytoplasm</keyword>
<evidence type="ECO:0000259" key="10">
    <source>
        <dbReference type="Pfam" id="PF01467"/>
    </source>
</evidence>
<dbReference type="GO" id="GO:0005737">
    <property type="term" value="C:cytoplasm"/>
    <property type="evidence" value="ECO:0007669"/>
    <property type="project" value="UniProtKB-SubCell"/>
</dbReference>
<dbReference type="PANTHER" id="PTHR21342:SF1">
    <property type="entry name" value="PHOSPHOPANTETHEINE ADENYLYLTRANSFERASE"/>
    <property type="match status" value="1"/>
</dbReference>
<evidence type="ECO:0000256" key="8">
    <source>
        <dbReference type="ARBA" id="ARBA00029346"/>
    </source>
</evidence>
<evidence type="ECO:0000256" key="2">
    <source>
        <dbReference type="ARBA" id="ARBA00022679"/>
    </source>
</evidence>
<name>A0A5R8QBR2_9FIRM</name>
<feature type="binding site" evidence="9">
    <location>
        <position position="73"/>
    </location>
    <ligand>
        <name>substrate</name>
    </ligand>
</feature>
<dbReference type="InterPro" id="IPR014729">
    <property type="entry name" value="Rossmann-like_a/b/a_fold"/>
</dbReference>
<evidence type="ECO:0000256" key="5">
    <source>
        <dbReference type="ARBA" id="ARBA00022840"/>
    </source>
</evidence>
<feature type="binding site" evidence="9">
    <location>
        <position position="9"/>
    </location>
    <ligand>
        <name>substrate</name>
    </ligand>
</feature>
<keyword evidence="6 9" id="KW-0460">Magnesium</keyword>
<keyword evidence="5 9" id="KW-0067">ATP-binding</keyword>
<dbReference type="EC" id="2.7.7.3" evidence="9"/>
<dbReference type="PRINTS" id="PR01020">
    <property type="entry name" value="LPSBIOSNTHSS"/>
</dbReference>
<comment type="subcellular location">
    <subcellularLocation>
        <location evidence="9">Cytoplasm</location>
    </subcellularLocation>
</comment>
<comment type="similarity">
    <text evidence="9">Belongs to the bacterial CoaD family.</text>
</comment>
<dbReference type="GO" id="GO:0005524">
    <property type="term" value="F:ATP binding"/>
    <property type="evidence" value="ECO:0007669"/>
    <property type="project" value="UniProtKB-KW"/>
</dbReference>
<feature type="binding site" evidence="9">
    <location>
        <position position="41"/>
    </location>
    <ligand>
        <name>substrate</name>
    </ligand>
</feature>
<dbReference type="NCBIfam" id="TIGR00125">
    <property type="entry name" value="cyt_tran_rel"/>
    <property type="match status" value="1"/>
</dbReference>
<dbReference type="CDD" id="cd02163">
    <property type="entry name" value="PPAT"/>
    <property type="match status" value="1"/>
</dbReference>
<evidence type="ECO:0000256" key="7">
    <source>
        <dbReference type="ARBA" id="ARBA00022993"/>
    </source>
</evidence>
<feature type="site" description="Transition state stabilizer" evidence="9">
    <location>
        <position position="17"/>
    </location>
</feature>
<gene>
    <name evidence="9 11" type="primary">coaD</name>
    <name evidence="11" type="ORF">FEZ08_09140</name>
</gene>
<dbReference type="InParanoid" id="A0A5R8QBR2"/>
<feature type="domain" description="Cytidyltransferase-like" evidence="10">
    <location>
        <begin position="5"/>
        <end position="133"/>
    </location>
</feature>
<dbReference type="Proteomes" id="UP000306912">
    <property type="component" value="Unassembled WGS sequence"/>
</dbReference>
<dbReference type="FunCoup" id="A0A5R8QBR2">
    <property type="interactions" value="351"/>
</dbReference>
<evidence type="ECO:0000256" key="3">
    <source>
        <dbReference type="ARBA" id="ARBA00022695"/>
    </source>
</evidence>
<feature type="binding site" evidence="9">
    <location>
        <begin position="9"/>
        <end position="10"/>
    </location>
    <ligand>
        <name>ATP</name>
        <dbReference type="ChEBI" id="CHEBI:30616"/>
    </ligand>
</feature>
<reference evidence="11 12" key="1">
    <citation type="submission" date="2019-05" db="EMBL/GenBank/DDBJ databases">
        <title>Culicoidintestinum kansasii gen. nov., sp. nov. from the gastrointestinal tract of the biting midge, Culicoides sonorensis.</title>
        <authorList>
            <person name="Neupane S."/>
            <person name="Ghosh A."/>
            <person name="Gunther S."/>
            <person name="Martin K."/>
            <person name="Zurek L."/>
        </authorList>
    </citation>
    <scope>NUCLEOTIDE SEQUENCE [LARGE SCALE GENOMIC DNA]</scope>
    <source>
        <strain evidence="11 12">CS-1</strain>
    </source>
</reference>
<organism evidence="11 12">
    <name type="scientific">Culicoidibacter larvae</name>
    <dbReference type="NCBI Taxonomy" id="2579976"/>
    <lineage>
        <taxon>Bacteria</taxon>
        <taxon>Bacillati</taxon>
        <taxon>Bacillota</taxon>
        <taxon>Culicoidibacteria</taxon>
        <taxon>Culicoidibacterales</taxon>
        <taxon>Culicoidibacteraceae</taxon>
        <taxon>Culicoidibacter</taxon>
    </lineage>
</organism>
<comment type="catalytic activity">
    <reaction evidence="8 9">
        <text>(R)-4'-phosphopantetheine + ATP + H(+) = 3'-dephospho-CoA + diphosphate</text>
        <dbReference type="Rhea" id="RHEA:19801"/>
        <dbReference type="ChEBI" id="CHEBI:15378"/>
        <dbReference type="ChEBI" id="CHEBI:30616"/>
        <dbReference type="ChEBI" id="CHEBI:33019"/>
        <dbReference type="ChEBI" id="CHEBI:57328"/>
        <dbReference type="ChEBI" id="CHEBI:61723"/>
        <dbReference type="EC" id="2.7.7.3"/>
    </reaction>
</comment>
<dbReference type="NCBIfam" id="TIGR01510">
    <property type="entry name" value="coaD_prev_kdtB"/>
    <property type="match status" value="1"/>
</dbReference>
<evidence type="ECO:0000313" key="11">
    <source>
        <dbReference type="EMBL" id="TLG72542.1"/>
    </source>
</evidence>
<comment type="cofactor">
    <cofactor evidence="9">
        <name>Mg(2+)</name>
        <dbReference type="ChEBI" id="CHEBI:18420"/>
    </cofactor>
</comment>
<comment type="caution">
    <text evidence="11">The sequence shown here is derived from an EMBL/GenBank/DDBJ whole genome shotgun (WGS) entry which is preliminary data.</text>
</comment>
<dbReference type="UniPathway" id="UPA00241">
    <property type="reaction ID" value="UER00355"/>
</dbReference>
<dbReference type="AlphaFoldDB" id="A0A5R8QBR2"/>
<feature type="binding site" evidence="9">
    <location>
        <begin position="88"/>
        <end position="90"/>
    </location>
    <ligand>
        <name>ATP</name>
        <dbReference type="ChEBI" id="CHEBI:30616"/>
    </ligand>
</feature>
<dbReference type="HAMAP" id="MF_00151">
    <property type="entry name" value="PPAT_bact"/>
    <property type="match status" value="1"/>
</dbReference>
<dbReference type="RefSeq" id="WP_138191605.1">
    <property type="nucleotide sequence ID" value="NZ_VBWP01000008.1"/>
</dbReference>
<dbReference type="SUPFAM" id="SSF52374">
    <property type="entry name" value="Nucleotidylyl transferase"/>
    <property type="match status" value="1"/>
</dbReference>
<comment type="function">
    <text evidence="9">Reversibly transfers an adenylyl group from ATP to 4'-phosphopantetheine, yielding dephospho-CoA (dPCoA) and pyrophosphate.</text>
</comment>
<evidence type="ECO:0000256" key="6">
    <source>
        <dbReference type="ARBA" id="ARBA00022842"/>
    </source>
</evidence>